<dbReference type="InterPro" id="IPR015422">
    <property type="entry name" value="PyrdxlP-dep_Trfase_small"/>
</dbReference>
<dbReference type="GO" id="GO:0030170">
    <property type="term" value="F:pyridoxal phosphate binding"/>
    <property type="evidence" value="ECO:0007669"/>
    <property type="project" value="InterPro"/>
</dbReference>
<evidence type="ECO:0000256" key="1">
    <source>
        <dbReference type="ARBA" id="ARBA00001933"/>
    </source>
</evidence>
<comment type="similarity">
    <text evidence="2 6">Belongs to the class-I pyridoxal-phosphate-dependent aminotransferase family.</text>
</comment>
<evidence type="ECO:0000256" key="6">
    <source>
        <dbReference type="RuleBase" id="RU000481"/>
    </source>
</evidence>
<feature type="domain" description="Aminotransferase class I/classII large" evidence="8">
    <location>
        <begin position="35"/>
        <end position="394"/>
    </location>
</feature>
<name>A0A0J1CJA7_9BURK</name>
<evidence type="ECO:0000256" key="7">
    <source>
        <dbReference type="SAM" id="MobiDB-lite"/>
    </source>
</evidence>
<dbReference type="InterPro" id="IPR015421">
    <property type="entry name" value="PyrdxlP-dep_Trfase_major"/>
</dbReference>
<sequence length="402" mass="42843">MSSSRVAARVQRIKTSPSSAAADRAAELRRQGRLIVNLAIGEPDFPTPAHIRRAAVDAMERGETRYTQTAGSLALRTAIAAKLREENGLAYEPKQVIVTCGAKHAIFNALAVTVEPDDEVLIPAPYWVSYPDIVLACEGKPVVLRCAEADGFKLTAQTLEAAITARTRWLILNSPNNPTGASYSADELRALADVLVRHPHVLILTDDIYEHIRFDDRGNPHIVAIEPSLSDRTIVVNGMSKTYAMTGWRIGYAAGPADLIAAMDTLQSQSTSCASSVSQAAALAALEGDQSSLAESLAIYRARRDRGLDLLNAVPGLSCRTPGGAFYLFVNCGGLIGKQTPGGKRIASDVDVVSYFLEAAGVVLVAGSAYGASPYFRMSIATSIEVIEEGCRKIAAAVKELS</sequence>
<reference evidence="9 10" key="1">
    <citation type="journal article" date="2015" name="Genome Announc.">
        <title>Draft Genome Sequence of Burkholderia sp. Strain PML1(12), an Ectomycorrhizosphere-Inhabiting Bacterium with Effective Mineral-Weathering Ability.</title>
        <authorList>
            <person name="Uroz S."/>
            <person name="Oger P."/>
        </authorList>
    </citation>
    <scope>NUCLEOTIDE SEQUENCE [LARGE SCALE GENOMIC DNA]</scope>
    <source>
        <strain evidence="10">PML1(12)</strain>
    </source>
</reference>
<proteinExistence type="inferred from homology"/>
<keyword evidence="4 6" id="KW-0808">Transferase</keyword>
<dbReference type="GO" id="GO:0008483">
    <property type="term" value="F:transaminase activity"/>
    <property type="evidence" value="ECO:0007669"/>
    <property type="project" value="UniProtKB-KW"/>
</dbReference>
<evidence type="ECO:0000313" key="10">
    <source>
        <dbReference type="Proteomes" id="UP000035963"/>
    </source>
</evidence>
<dbReference type="AlphaFoldDB" id="A0A0J1CJA7"/>
<dbReference type="PATRIC" id="fig|908627.4.peg.9168"/>
<dbReference type="PANTHER" id="PTHR46383">
    <property type="entry name" value="ASPARTATE AMINOTRANSFERASE"/>
    <property type="match status" value="1"/>
</dbReference>
<dbReference type="EMBL" id="AEJF01000250">
    <property type="protein sequence ID" value="KLU20541.1"/>
    <property type="molecule type" value="Genomic_DNA"/>
</dbReference>
<evidence type="ECO:0000256" key="5">
    <source>
        <dbReference type="ARBA" id="ARBA00022898"/>
    </source>
</evidence>
<gene>
    <name evidence="9" type="ORF">EOS_40825</name>
</gene>
<evidence type="ECO:0000256" key="3">
    <source>
        <dbReference type="ARBA" id="ARBA00022576"/>
    </source>
</evidence>
<keyword evidence="5" id="KW-0663">Pyridoxal phosphate</keyword>
<dbReference type="RefSeq" id="WP_047897933.1">
    <property type="nucleotide sequence ID" value="NZ_AEJF01000250.1"/>
</dbReference>
<dbReference type="GO" id="GO:0006520">
    <property type="term" value="P:amino acid metabolic process"/>
    <property type="evidence" value="ECO:0007669"/>
    <property type="project" value="InterPro"/>
</dbReference>
<dbReference type="InterPro" id="IPR015424">
    <property type="entry name" value="PyrdxlP-dep_Trfase"/>
</dbReference>
<dbReference type="Gene3D" id="3.90.1150.10">
    <property type="entry name" value="Aspartate Aminotransferase, domain 1"/>
    <property type="match status" value="1"/>
</dbReference>
<dbReference type="SUPFAM" id="SSF53383">
    <property type="entry name" value="PLP-dependent transferases"/>
    <property type="match status" value="1"/>
</dbReference>
<evidence type="ECO:0000313" key="9">
    <source>
        <dbReference type="EMBL" id="KLU20541.1"/>
    </source>
</evidence>
<feature type="region of interest" description="Disordered" evidence="7">
    <location>
        <begin position="1"/>
        <end position="23"/>
    </location>
</feature>
<protein>
    <recommendedName>
        <fullName evidence="6">Aminotransferase</fullName>
        <ecNumber evidence="6">2.6.1.-</ecNumber>
    </recommendedName>
</protein>
<dbReference type="Pfam" id="PF00155">
    <property type="entry name" value="Aminotran_1_2"/>
    <property type="match status" value="1"/>
</dbReference>
<dbReference type="NCBIfam" id="NF004769">
    <property type="entry name" value="PRK06107.1"/>
    <property type="match status" value="1"/>
</dbReference>
<dbReference type="CDD" id="cd00609">
    <property type="entry name" value="AAT_like"/>
    <property type="match status" value="1"/>
</dbReference>
<organism evidence="9 10">
    <name type="scientific">Caballeronia mineralivorans PML1(12)</name>
    <dbReference type="NCBI Taxonomy" id="908627"/>
    <lineage>
        <taxon>Bacteria</taxon>
        <taxon>Pseudomonadati</taxon>
        <taxon>Pseudomonadota</taxon>
        <taxon>Betaproteobacteria</taxon>
        <taxon>Burkholderiales</taxon>
        <taxon>Burkholderiaceae</taxon>
        <taxon>Caballeronia</taxon>
    </lineage>
</organism>
<dbReference type="PROSITE" id="PS00105">
    <property type="entry name" value="AA_TRANSFER_CLASS_1"/>
    <property type="match status" value="1"/>
</dbReference>
<comment type="cofactor">
    <cofactor evidence="1 6">
        <name>pyridoxal 5'-phosphate</name>
        <dbReference type="ChEBI" id="CHEBI:597326"/>
    </cofactor>
</comment>
<dbReference type="Gene3D" id="3.40.640.10">
    <property type="entry name" value="Type I PLP-dependent aspartate aminotransferase-like (Major domain)"/>
    <property type="match status" value="1"/>
</dbReference>
<dbReference type="InterPro" id="IPR004839">
    <property type="entry name" value="Aminotransferase_I/II_large"/>
</dbReference>
<dbReference type="EC" id="2.6.1.-" evidence="6"/>
<keyword evidence="10" id="KW-1185">Reference proteome</keyword>
<dbReference type="OrthoDB" id="9803354at2"/>
<dbReference type="InterPro" id="IPR050596">
    <property type="entry name" value="AspAT/PAT-like"/>
</dbReference>
<dbReference type="FunFam" id="3.40.640.10:FF:000033">
    <property type="entry name" value="Aspartate aminotransferase"/>
    <property type="match status" value="1"/>
</dbReference>
<evidence type="ECO:0000259" key="8">
    <source>
        <dbReference type="Pfam" id="PF00155"/>
    </source>
</evidence>
<dbReference type="Proteomes" id="UP000035963">
    <property type="component" value="Unassembled WGS sequence"/>
</dbReference>
<keyword evidence="3 6" id="KW-0032">Aminotransferase</keyword>
<evidence type="ECO:0000256" key="4">
    <source>
        <dbReference type="ARBA" id="ARBA00022679"/>
    </source>
</evidence>
<dbReference type="PANTHER" id="PTHR46383:SF1">
    <property type="entry name" value="ASPARTATE AMINOTRANSFERASE"/>
    <property type="match status" value="1"/>
</dbReference>
<comment type="caution">
    <text evidence="9">The sequence shown here is derived from an EMBL/GenBank/DDBJ whole genome shotgun (WGS) entry which is preliminary data.</text>
</comment>
<accession>A0A0J1CJA7</accession>
<evidence type="ECO:0000256" key="2">
    <source>
        <dbReference type="ARBA" id="ARBA00007441"/>
    </source>
</evidence>
<dbReference type="InterPro" id="IPR004838">
    <property type="entry name" value="NHTrfase_class1_PyrdxlP-BS"/>
</dbReference>